<sequence>MLATEREEFIRKLILEKRVVYVNNLADELGVTRPTVRNDLDKLVKKHNDLTRIHGGIMLKEEIMGKDLTDGITEYSERAFVNKEEKKAIAKKAIEFVKKGDTILLDSSSTCFEFASELVTFSEQLTVITNGISTGAILKQNRHINVLAIGGLLKANSNTIYDEFFSPILDNFNIDTYFFSASGLSLDGGFSENNLMEVKHKRTNVINSKKSIALVDSTKFNKDSSSTFCTFEEVDILITDANLDKSIEQQFDSRIKIIKADS</sequence>
<dbReference type="PROSITE" id="PS00894">
    <property type="entry name" value="HTH_DEOR_1"/>
    <property type="match status" value="1"/>
</dbReference>
<dbReference type="InterPro" id="IPR036390">
    <property type="entry name" value="WH_DNA-bd_sf"/>
</dbReference>
<proteinExistence type="predicted"/>
<dbReference type="InterPro" id="IPR018356">
    <property type="entry name" value="Tscrpt_reg_HTH_DeoR_CS"/>
</dbReference>
<dbReference type="GeneID" id="69570067"/>
<dbReference type="PANTHER" id="PTHR30363:SF44">
    <property type="entry name" value="AGA OPERON TRANSCRIPTIONAL REPRESSOR-RELATED"/>
    <property type="match status" value="1"/>
</dbReference>
<reference evidence="5 6" key="1">
    <citation type="submission" date="2017-10" db="EMBL/GenBank/DDBJ databases">
        <title>FDA dAtabase for Regulatory Grade micrObial Sequences (FDA-ARGOS): Supporting development and validation of Infectious Disease Dx tests.</title>
        <authorList>
            <person name="Campos J."/>
            <person name="Goldberg B."/>
            <person name="Tallon L.J."/>
            <person name="Sadzewicz L."/>
            <person name="Sengamalay N."/>
            <person name="Ott S."/>
            <person name="Godinez A."/>
            <person name="Nagaraj S."/>
            <person name="Vyas G."/>
            <person name="Aluvathingal J."/>
            <person name="Nadendla S."/>
            <person name="Geyer C."/>
            <person name="Nandy P."/>
            <person name="Hobson J."/>
            <person name="Sichtig H."/>
        </authorList>
    </citation>
    <scope>NUCLEOTIDE SEQUENCE [LARGE SCALE GENOMIC DNA]</scope>
    <source>
        <strain evidence="5 6">FDAARGOS_185</strain>
    </source>
</reference>
<evidence type="ECO:0000256" key="2">
    <source>
        <dbReference type="ARBA" id="ARBA00023125"/>
    </source>
</evidence>
<dbReference type="Gene3D" id="3.40.50.1360">
    <property type="match status" value="1"/>
</dbReference>
<evidence type="ECO:0000256" key="1">
    <source>
        <dbReference type="ARBA" id="ARBA00023015"/>
    </source>
</evidence>
<evidence type="ECO:0000313" key="5">
    <source>
        <dbReference type="EMBL" id="TRZ28425.1"/>
    </source>
</evidence>
<name>A0A8B5VT63_ENTAV</name>
<dbReference type="InterPro" id="IPR014036">
    <property type="entry name" value="DeoR-like_C"/>
</dbReference>
<dbReference type="InterPro" id="IPR036388">
    <property type="entry name" value="WH-like_DNA-bd_sf"/>
</dbReference>
<comment type="caution">
    <text evidence="5">The sequence shown here is derived from an EMBL/GenBank/DDBJ whole genome shotgun (WGS) entry which is preliminary data.</text>
</comment>
<gene>
    <name evidence="5" type="ORF">AUF17_17050</name>
</gene>
<dbReference type="InterPro" id="IPR050313">
    <property type="entry name" value="Carb_Metab_HTH_regulators"/>
</dbReference>
<dbReference type="Gene3D" id="1.10.10.10">
    <property type="entry name" value="Winged helix-like DNA-binding domain superfamily/Winged helix DNA-binding domain"/>
    <property type="match status" value="1"/>
</dbReference>
<accession>A0A8B5VT63</accession>
<dbReference type="RefSeq" id="WP_102866145.1">
    <property type="nucleotide sequence ID" value="NZ_CABHNH010000057.1"/>
</dbReference>
<dbReference type="Pfam" id="PF08220">
    <property type="entry name" value="HTH_DeoR"/>
    <property type="match status" value="1"/>
</dbReference>
<evidence type="ECO:0000259" key="4">
    <source>
        <dbReference type="PROSITE" id="PS51000"/>
    </source>
</evidence>
<dbReference type="PANTHER" id="PTHR30363">
    <property type="entry name" value="HTH-TYPE TRANSCRIPTIONAL REGULATOR SRLR-RELATED"/>
    <property type="match status" value="1"/>
</dbReference>
<keyword evidence="2" id="KW-0238">DNA-binding</keyword>
<dbReference type="InterPro" id="IPR037171">
    <property type="entry name" value="NagB/RpiA_transferase-like"/>
</dbReference>
<keyword evidence="1" id="KW-0805">Transcription regulation</keyword>
<dbReference type="SMART" id="SM00420">
    <property type="entry name" value="HTH_DEOR"/>
    <property type="match status" value="1"/>
</dbReference>
<dbReference type="GO" id="GO:0003677">
    <property type="term" value="F:DNA binding"/>
    <property type="evidence" value="ECO:0007669"/>
    <property type="project" value="UniProtKB-KW"/>
</dbReference>
<evidence type="ECO:0000313" key="6">
    <source>
        <dbReference type="Proteomes" id="UP000316316"/>
    </source>
</evidence>
<dbReference type="SUPFAM" id="SSF100950">
    <property type="entry name" value="NagB/RpiA/CoA transferase-like"/>
    <property type="match status" value="1"/>
</dbReference>
<dbReference type="GO" id="GO:0003700">
    <property type="term" value="F:DNA-binding transcription factor activity"/>
    <property type="evidence" value="ECO:0007669"/>
    <property type="project" value="InterPro"/>
</dbReference>
<dbReference type="Pfam" id="PF00455">
    <property type="entry name" value="DeoRC"/>
    <property type="match status" value="1"/>
</dbReference>
<keyword evidence="3" id="KW-0804">Transcription</keyword>
<protein>
    <recommendedName>
        <fullName evidence="4">HTH deoR-type domain-containing protein</fullName>
    </recommendedName>
</protein>
<dbReference type="Proteomes" id="UP000316316">
    <property type="component" value="Unassembled WGS sequence"/>
</dbReference>
<feature type="domain" description="HTH deoR-type" evidence="4">
    <location>
        <begin position="3"/>
        <end position="59"/>
    </location>
</feature>
<dbReference type="SMART" id="SM01134">
    <property type="entry name" value="DeoRC"/>
    <property type="match status" value="1"/>
</dbReference>
<dbReference type="SUPFAM" id="SSF46785">
    <property type="entry name" value="Winged helix' DNA-binding domain"/>
    <property type="match status" value="1"/>
</dbReference>
<organism evidence="5 6">
    <name type="scientific">Enterococcus avium</name>
    <name type="common">Streptococcus avium</name>
    <dbReference type="NCBI Taxonomy" id="33945"/>
    <lineage>
        <taxon>Bacteria</taxon>
        <taxon>Bacillati</taxon>
        <taxon>Bacillota</taxon>
        <taxon>Bacilli</taxon>
        <taxon>Lactobacillales</taxon>
        <taxon>Enterococcaceae</taxon>
        <taxon>Enterococcus</taxon>
    </lineage>
</organism>
<dbReference type="AlphaFoldDB" id="A0A8B5VT63"/>
<dbReference type="PROSITE" id="PS51000">
    <property type="entry name" value="HTH_DEOR_2"/>
    <property type="match status" value="1"/>
</dbReference>
<dbReference type="EMBL" id="PDXQ01000002">
    <property type="protein sequence ID" value="TRZ28425.1"/>
    <property type="molecule type" value="Genomic_DNA"/>
</dbReference>
<evidence type="ECO:0000256" key="3">
    <source>
        <dbReference type="ARBA" id="ARBA00023163"/>
    </source>
</evidence>
<dbReference type="InterPro" id="IPR001034">
    <property type="entry name" value="DeoR_HTH"/>
</dbReference>